<dbReference type="EMBL" id="JAAMPJ010000014">
    <property type="protein sequence ID" value="NGY65093.1"/>
    <property type="molecule type" value="Genomic_DNA"/>
</dbReference>
<dbReference type="Proteomes" id="UP000481360">
    <property type="component" value="Unassembled WGS sequence"/>
</dbReference>
<evidence type="ECO:0000313" key="2">
    <source>
        <dbReference type="Proteomes" id="UP000481360"/>
    </source>
</evidence>
<sequence length="492" mass="53800">MPLPIHLGVSAPNSEPIPDGYWTGMPLEPRPGAQVRTSPLETTVIDWDQHGVEPRWQGMETADCVAALLPGGSADASRNEFERLREGARGRGEPLLIVSMLGYEYDDAPRSMFNVFGMFDDTVMFPQGIFGVRGRRLPTGGPRPSLSSGLTAADRDLGTRLLNRPKDAPWWTLSLLDPTEMASEPARGQALPRLNAEFKSILVDGLGNPLVAVLIARDEAWRWYIVPDAIIWDTVVDWLVQQAIPAFVPHAPRRFRLAGHDVGTAWRTRAELAAQAALADMEIRHSTERAQLEADLKDAGQAATLVRDGLLHGAGDELVQAVEQVLDDAGLSPTNLDRSEKGTWSADLLVGLGSRKQLVEVKAVSGTASESLVGDLLRHLDTWRSAKPDLPVEGGTLIVNHQRRRQPEERERTIYNRPELVKANTVRVVSTLDLFDWWKDSNWSAIQQAVLGCPVAAPPPPPSTVTASEEDVAAESSPRGILRWLGLSGRSA</sequence>
<dbReference type="AlphaFoldDB" id="A0A7C9VVL7"/>
<dbReference type="RefSeq" id="WP_166053882.1">
    <property type="nucleotide sequence ID" value="NZ_JAAMPJ010000014.1"/>
</dbReference>
<protein>
    <submittedName>
        <fullName evidence="1">Uncharacterized protein</fullName>
    </submittedName>
</protein>
<accession>A0A7C9VVL7</accession>
<reference evidence="1 2" key="1">
    <citation type="submission" date="2020-03" db="EMBL/GenBank/DDBJ databases">
        <title>Isolation and identification of active actinomycetes.</title>
        <authorList>
            <person name="Sun X."/>
        </authorList>
    </citation>
    <scope>NUCLEOTIDE SEQUENCE [LARGE SCALE GENOMIC DNA]</scope>
    <source>
        <strain evidence="1 2">NEAU-D13</strain>
    </source>
</reference>
<proteinExistence type="predicted"/>
<gene>
    <name evidence="1" type="ORF">G7043_39895</name>
</gene>
<organism evidence="1 2">
    <name type="scientific">Lentzea alba</name>
    <dbReference type="NCBI Taxonomy" id="2714351"/>
    <lineage>
        <taxon>Bacteria</taxon>
        <taxon>Bacillati</taxon>
        <taxon>Actinomycetota</taxon>
        <taxon>Actinomycetes</taxon>
        <taxon>Pseudonocardiales</taxon>
        <taxon>Pseudonocardiaceae</taxon>
        <taxon>Lentzea</taxon>
    </lineage>
</organism>
<name>A0A7C9VVL7_9PSEU</name>
<evidence type="ECO:0000313" key="1">
    <source>
        <dbReference type="EMBL" id="NGY65093.1"/>
    </source>
</evidence>
<comment type="caution">
    <text evidence="1">The sequence shown here is derived from an EMBL/GenBank/DDBJ whole genome shotgun (WGS) entry which is preliminary data.</text>
</comment>
<keyword evidence="2" id="KW-1185">Reference proteome</keyword>